<protein>
    <submittedName>
        <fullName evidence="6">Ankyrin repeat-containing domain-containing protein</fullName>
    </submittedName>
    <submittedName>
        <fullName evidence="5">Unnamed protein product</fullName>
    </submittedName>
</protein>
<keyword evidence="1" id="KW-0677">Repeat</keyword>
<dbReference type="PRINTS" id="PR01415">
    <property type="entry name" value="ANKYRIN"/>
</dbReference>
<dbReference type="AlphaFoldDB" id="A0A1S9DBG8"/>
<evidence type="ECO:0000313" key="6">
    <source>
        <dbReference type="EMBL" id="OOO06204.1"/>
    </source>
</evidence>
<dbReference type="Pfam" id="PF12796">
    <property type="entry name" value="Ank_2"/>
    <property type="match status" value="3"/>
</dbReference>
<dbReference type="eggNOG" id="KOG0504">
    <property type="taxonomic scope" value="Eukaryota"/>
</dbReference>
<feature type="chain" id="PRO_5042690134" evidence="4">
    <location>
        <begin position="25"/>
        <end position="416"/>
    </location>
</feature>
<evidence type="ECO:0000256" key="1">
    <source>
        <dbReference type="ARBA" id="ARBA00022737"/>
    </source>
</evidence>
<keyword evidence="2 3" id="KW-0040">ANK repeat</keyword>
<dbReference type="Pfam" id="PF00023">
    <property type="entry name" value="Ank"/>
    <property type="match status" value="1"/>
</dbReference>
<evidence type="ECO:0000256" key="4">
    <source>
        <dbReference type="SAM" id="SignalP"/>
    </source>
</evidence>
<reference evidence="5" key="2">
    <citation type="submission" date="2023-04" db="EMBL/GenBank/DDBJ databases">
        <title>Aspergillus oryzae NBRC 4228.</title>
        <authorList>
            <person name="Ichikawa N."/>
            <person name="Sato H."/>
            <person name="Tonouchi N."/>
        </authorList>
    </citation>
    <scope>NUCLEOTIDE SEQUENCE</scope>
    <source>
        <strain evidence="5">NBRC 4228</strain>
    </source>
</reference>
<dbReference type="VEuPathDB" id="FungiDB:AO090701000500"/>
<dbReference type="PANTHER" id="PTHR24198">
    <property type="entry name" value="ANKYRIN REPEAT AND PROTEIN KINASE DOMAIN-CONTAINING PROTEIN"/>
    <property type="match status" value="1"/>
</dbReference>
<dbReference type="InterPro" id="IPR002110">
    <property type="entry name" value="Ankyrin_rpt"/>
</dbReference>
<accession>A0A1S9DBG8</accession>
<feature type="signal peptide" evidence="4">
    <location>
        <begin position="1"/>
        <end position="24"/>
    </location>
</feature>
<dbReference type="Gene3D" id="1.25.40.20">
    <property type="entry name" value="Ankyrin repeat-containing domain"/>
    <property type="match status" value="3"/>
</dbReference>
<evidence type="ECO:0000256" key="3">
    <source>
        <dbReference type="PROSITE-ProRule" id="PRU00023"/>
    </source>
</evidence>
<keyword evidence="4" id="KW-0732">Signal</keyword>
<dbReference type="PANTHER" id="PTHR24198:SF165">
    <property type="entry name" value="ANKYRIN REPEAT-CONTAINING PROTEIN-RELATED"/>
    <property type="match status" value="1"/>
</dbReference>
<feature type="repeat" description="ANK" evidence="3">
    <location>
        <begin position="347"/>
        <end position="371"/>
    </location>
</feature>
<feature type="repeat" description="ANK" evidence="3">
    <location>
        <begin position="212"/>
        <end position="245"/>
    </location>
</feature>
<sequence length="416" mass="44608">MSLLTLPNELLFCIATLLLPSVQDVDSVAKASKILYAIANPILYHRQIFHQDSAALIWAAQHGKADPCNRLLQEGANPNTHDLQHRTPLSWAARNGHTEVSTILLCAGTIDPNAPDAHLQTPLAWAAGHGQPSPFTVFDSLRPTTTTDAMHSKAGDYLAIVKLLLSAKGIQPDCRTERGETPLMAAAGAGAEDVVEELLRTGKVEANGKDKFGQTPLLAAALNGHLGVVQRLLAVEGVDADARSQCGETPLLAAARTGQARIVKLLLAIPTIEPDQEPNFGSRALLTAVEAGYTDVVEALLTHEKVDPSLPSKHGITALASAAQLGRTHIVRLLLAKGSDPDRKDRKGMTPLMLAAERGHVEAVELLLSTGRVHTDFDLTKMNRSSIFAPSKLNEDVVRVFDDYKSRYRGGSSLDS</sequence>
<dbReference type="EMBL" id="BSYA01000003">
    <property type="protein sequence ID" value="GMG23042.1"/>
    <property type="molecule type" value="Genomic_DNA"/>
</dbReference>
<evidence type="ECO:0000313" key="5">
    <source>
        <dbReference type="EMBL" id="GMG23042.1"/>
    </source>
</evidence>
<evidence type="ECO:0000313" key="7">
    <source>
        <dbReference type="Proteomes" id="UP000190312"/>
    </source>
</evidence>
<dbReference type="PROSITE" id="PS50297">
    <property type="entry name" value="ANK_REP_REGION"/>
    <property type="match status" value="5"/>
</dbReference>
<reference evidence="6 7" key="1">
    <citation type="submission" date="2016-10" db="EMBL/GenBank/DDBJ databases">
        <title>Genome sequencing of Aspergillus oryzae BCC7051.</title>
        <authorList>
            <person name="Thammarongtham C."/>
            <person name="Vorapreeda T."/>
            <person name="Nookaew I."/>
            <person name="Srisuk T."/>
            <person name="Land M."/>
            <person name="Jeennor S."/>
            <person name="Laoteng K."/>
        </authorList>
    </citation>
    <scope>NUCLEOTIDE SEQUENCE [LARGE SCALE GENOMIC DNA]</scope>
    <source>
        <strain evidence="6 7">BCC7051</strain>
    </source>
</reference>
<dbReference type="Proteomes" id="UP000190312">
    <property type="component" value="Unassembled WGS sequence"/>
</dbReference>
<feature type="repeat" description="ANK" evidence="3">
    <location>
        <begin position="178"/>
        <end position="202"/>
    </location>
</feature>
<dbReference type="OMA" id="NTHDLQH"/>
<name>A0A1S9DBG8_ASPOZ</name>
<dbReference type="OrthoDB" id="20872at2759"/>
<comment type="caution">
    <text evidence="6">The sequence shown here is derived from an EMBL/GenBank/DDBJ whole genome shotgun (WGS) entry which is preliminary data.</text>
</comment>
<evidence type="ECO:0000256" key="2">
    <source>
        <dbReference type="ARBA" id="ARBA00023043"/>
    </source>
</evidence>
<dbReference type="EMBL" id="MKZY01000008">
    <property type="protein sequence ID" value="OOO06204.1"/>
    <property type="molecule type" value="Genomic_DNA"/>
</dbReference>
<proteinExistence type="predicted"/>
<dbReference type="SUPFAM" id="SSF48403">
    <property type="entry name" value="Ankyrin repeat"/>
    <property type="match status" value="1"/>
</dbReference>
<dbReference type="Proteomes" id="UP001165205">
    <property type="component" value="Unassembled WGS sequence"/>
</dbReference>
<dbReference type="PROSITE" id="PS50088">
    <property type="entry name" value="ANK_REPEAT"/>
    <property type="match status" value="5"/>
</dbReference>
<dbReference type="InterPro" id="IPR036770">
    <property type="entry name" value="Ankyrin_rpt-contain_sf"/>
</dbReference>
<feature type="repeat" description="ANK" evidence="3">
    <location>
        <begin position="314"/>
        <end position="346"/>
    </location>
</feature>
<organism evidence="6 7">
    <name type="scientific">Aspergillus oryzae</name>
    <name type="common">Yellow koji mold</name>
    <dbReference type="NCBI Taxonomy" id="5062"/>
    <lineage>
        <taxon>Eukaryota</taxon>
        <taxon>Fungi</taxon>
        <taxon>Dikarya</taxon>
        <taxon>Ascomycota</taxon>
        <taxon>Pezizomycotina</taxon>
        <taxon>Eurotiomycetes</taxon>
        <taxon>Eurotiomycetidae</taxon>
        <taxon>Eurotiales</taxon>
        <taxon>Aspergillaceae</taxon>
        <taxon>Aspergillus</taxon>
        <taxon>Aspergillus subgen. Circumdati</taxon>
    </lineage>
</organism>
<dbReference type="SMART" id="SM00248">
    <property type="entry name" value="ANK"/>
    <property type="match status" value="9"/>
</dbReference>
<gene>
    <name evidence="5" type="ORF">Aory04_000056900</name>
    <name evidence="6" type="ORF">OAory_01018650</name>
</gene>
<feature type="repeat" description="ANK" evidence="3">
    <location>
        <begin position="246"/>
        <end position="267"/>
    </location>
</feature>